<dbReference type="Proteomes" id="UP000823850">
    <property type="component" value="Unassembled WGS sequence"/>
</dbReference>
<feature type="transmembrane region" description="Helical" evidence="2">
    <location>
        <begin position="57"/>
        <end position="75"/>
    </location>
</feature>
<feature type="compositionally biased region" description="Basic residues" evidence="1">
    <location>
        <begin position="145"/>
        <end position="154"/>
    </location>
</feature>
<protein>
    <recommendedName>
        <fullName evidence="5">PrgI family protein</fullName>
    </recommendedName>
</protein>
<reference evidence="3" key="1">
    <citation type="journal article" date="2021" name="PeerJ">
        <title>Extensive microbial diversity within the chicken gut microbiome revealed by metagenomics and culture.</title>
        <authorList>
            <person name="Gilroy R."/>
            <person name="Ravi A."/>
            <person name="Getino M."/>
            <person name="Pursley I."/>
            <person name="Horton D.L."/>
            <person name="Alikhan N.F."/>
            <person name="Baker D."/>
            <person name="Gharbi K."/>
            <person name="Hall N."/>
            <person name="Watson M."/>
            <person name="Adriaenssens E.M."/>
            <person name="Foster-Nyarko E."/>
            <person name="Jarju S."/>
            <person name="Secka A."/>
            <person name="Antonio M."/>
            <person name="Oren A."/>
            <person name="Chaudhuri R.R."/>
            <person name="La Ragione R."/>
            <person name="Hildebrand F."/>
            <person name="Pallen M.J."/>
        </authorList>
    </citation>
    <scope>NUCLEOTIDE SEQUENCE</scope>
    <source>
        <strain evidence="3">ChiW19-6364</strain>
    </source>
</reference>
<evidence type="ECO:0000256" key="1">
    <source>
        <dbReference type="SAM" id="MobiDB-lite"/>
    </source>
</evidence>
<dbReference type="AlphaFoldDB" id="A0A9D2U5X0"/>
<accession>A0A9D2U5X0</accession>
<gene>
    <name evidence="3" type="ORF">H9913_10420</name>
</gene>
<name>A0A9D2U5X0_9FIRM</name>
<evidence type="ECO:0008006" key="5">
    <source>
        <dbReference type="Google" id="ProtNLM"/>
    </source>
</evidence>
<evidence type="ECO:0000256" key="2">
    <source>
        <dbReference type="SAM" id="Phobius"/>
    </source>
</evidence>
<feature type="region of interest" description="Disordered" evidence="1">
    <location>
        <begin position="112"/>
        <end position="167"/>
    </location>
</feature>
<dbReference type="EMBL" id="DWUX01000188">
    <property type="protein sequence ID" value="HJD40429.1"/>
    <property type="molecule type" value="Genomic_DNA"/>
</dbReference>
<sequence length="167" mass="18769">MSGKEKVDIYTIPPNFAESGKWFSGRIDAGNAVEAAILSLFLVKLLLELPIDGEMKIYAGVIFILPVTIFAVIGVQGERLTLFLFHVLCFLKKRRVLEKPSGKYQLERKRRIERRKRRAERRNLKRKGGNGDQSGNQRTGSKAARGTKRRKANAKRGADPSAEAEKS</sequence>
<reference evidence="3" key="2">
    <citation type="submission" date="2021-04" db="EMBL/GenBank/DDBJ databases">
        <authorList>
            <person name="Gilroy R."/>
        </authorList>
    </citation>
    <scope>NUCLEOTIDE SEQUENCE</scope>
    <source>
        <strain evidence="3">ChiW19-6364</strain>
    </source>
</reference>
<feature type="compositionally biased region" description="Basic residues" evidence="1">
    <location>
        <begin position="112"/>
        <end position="128"/>
    </location>
</feature>
<proteinExistence type="predicted"/>
<evidence type="ECO:0000313" key="3">
    <source>
        <dbReference type="EMBL" id="HJD40429.1"/>
    </source>
</evidence>
<organism evidence="3 4">
    <name type="scientific">Candidatus Blautia stercoripullorum</name>
    <dbReference type="NCBI Taxonomy" id="2838502"/>
    <lineage>
        <taxon>Bacteria</taxon>
        <taxon>Bacillati</taxon>
        <taxon>Bacillota</taxon>
        <taxon>Clostridia</taxon>
        <taxon>Lachnospirales</taxon>
        <taxon>Lachnospiraceae</taxon>
        <taxon>Blautia</taxon>
    </lineage>
</organism>
<comment type="caution">
    <text evidence="3">The sequence shown here is derived from an EMBL/GenBank/DDBJ whole genome shotgun (WGS) entry which is preliminary data.</text>
</comment>
<evidence type="ECO:0000313" key="4">
    <source>
        <dbReference type="Proteomes" id="UP000823850"/>
    </source>
</evidence>
<keyword evidence="2" id="KW-0472">Membrane</keyword>
<keyword evidence="2" id="KW-1133">Transmembrane helix</keyword>
<keyword evidence="2" id="KW-0812">Transmembrane</keyword>